<dbReference type="GeneID" id="40751125"/>
<dbReference type="OrthoDB" id="3895268at2759"/>
<accession>A0A074XAF3</accession>
<organism evidence="1 2">
    <name type="scientific">Aureobasidium pullulans EXF-150</name>
    <dbReference type="NCBI Taxonomy" id="1043002"/>
    <lineage>
        <taxon>Eukaryota</taxon>
        <taxon>Fungi</taxon>
        <taxon>Dikarya</taxon>
        <taxon>Ascomycota</taxon>
        <taxon>Pezizomycotina</taxon>
        <taxon>Dothideomycetes</taxon>
        <taxon>Dothideomycetidae</taxon>
        <taxon>Dothideales</taxon>
        <taxon>Saccotheciaceae</taxon>
        <taxon>Aureobasidium</taxon>
    </lineage>
</organism>
<dbReference type="RefSeq" id="XP_029755224.1">
    <property type="nucleotide sequence ID" value="XM_029908819.1"/>
</dbReference>
<evidence type="ECO:0000313" key="1">
    <source>
        <dbReference type="EMBL" id="KEQ79037.1"/>
    </source>
</evidence>
<dbReference type="HOGENOM" id="CLU_930610_0_0_1"/>
<gene>
    <name evidence="1" type="ORF">M438DRAFT_378469</name>
</gene>
<reference evidence="1 2" key="1">
    <citation type="journal article" date="2014" name="BMC Genomics">
        <title>Genome sequencing of four Aureobasidium pullulans varieties: biotechnological potential, stress tolerance, and description of new species.</title>
        <authorList>
            <person name="Gostin Ar C."/>
            <person name="Ohm R.A."/>
            <person name="Kogej T."/>
            <person name="Sonjak S."/>
            <person name="Turk M."/>
            <person name="Zajc J."/>
            <person name="Zalar P."/>
            <person name="Grube M."/>
            <person name="Sun H."/>
            <person name="Han J."/>
            <person name="Sharma A."/>
            <person name="Chiniquy J."/>
            <person name="Ngan C.Y."/>
            <person name="Lipzen A."/>
            <person name="Barry K."/>
            <person name="Grigoriev I.V."/>
            <person name="Gunde-Cimerman N."/>
        </authorList>
    </citation>
    <scope>NUCLEOTIDE SEQUENCE [LARGE SCALE GENOMIC DNA]</scope>
    <source>
        <strain evidence="1 2">EXF-150</strain>
    </source>
</reference>
<evidence type="ECO:0000313" key="2">
    <source>
        <dbReference type="Proteomes" id="UP000030706"/>
    </source>
</evidence>
<dbReference type="Proteomes" id="UP000030706">
    <property type="component" value="Unassembled WGS sequence"/>
</dbReference>
<dbReference type="AlphaFoldDB" id="A0A074XAF3"/>
<dbReference type="EMBL" id="KL585010">
    <property type="protein sequence ID" value="KEQ79037.1"/>
    <property type="molecule type" value="Genomic_DNA"/>
</dbReference>
<name>A0A074XAF3_AURPU</name>
<sequence length="299" mass="33606">MCGQTVMVYECRCGQISREKMPPRICRLACEVQQSPLTIHLYRPCQKCRNANPNMSPYLHRESANPTELRNKPLPGIPGPGLAEGPPPSYEHVCEHVPTYTRAAAEERPVAFDDVMSALLNFNPGQVVSSWHAFRALQLSLLSPLCAQVQDLQRRITRIRPRVHRLEDIGQCDEIIIRLAREQKVLDTALQWGQRHLDAALVLKYGLDKSRDAADQAARAGNHIEATSHVRAAAEHADKLLEVSIQLSRPGRQPQPLHTSIKTQLDVLQTVIQTLGSRAASRVWAFVQIVSRSNYEVHY</sequence>
<proteinExistence type="predicted"/>
<protein>
    <submittedName>
        <fullName evidence="1">Uncharacterized protein</fullName>
    </submittedName>
</protein>
<keyword evidence="2" id="KW-1185">Reference proteome</keyword>